<sequence>MLNVLFIVFSIIWITNAANLLVFWPLPIPSHFYSFKPLFTELALQGHNVTVVSHFPESTPMANYTDITIMDETTKYNESTTNRINDNLMDVINCNFFQVLSIGWTLNKRYAESILHLKNLQNFITSESYTFDLVLIESFYQEYTVTMGHKFNAPVICITSTLIQPTNSHWIGLPSTFSYLLDIRSRSCDHKTFYDRLKSTYLGFVQIYLERYFYIPTQEEYINKYFNYKNHESRPPIDVMLSNVSLILVNGDLSVGAPRPYLPNVIEIGGLHIKVPKQLPKSIRTFIESAKNGVIFISFGTYIHPCEFPKHTLDAFIAVIGKLKQKILWRWACNTTKADLFIDNVMLKEWFPQFDILNHPNVKLFITHGGLHSVEESTYNAVPMIGVPFFSDQFTNIKLVERKGFGKLIEVNDITENTLQTIIDELLFNPIYKENAIAYSEIYKDGYLKPIDKAIYWIEYILRNNGAPNLKSYSIQLNSIQYFLIDILVLFLICIVLVIYLVYKMLSTLKTNIIKYTYISREN</sequence>
<keyword evidence="13" id="KW-1185">Reference proteome</keyword>
<dbReference type="SUPFAM" id="SSF53756">
    <property type="entry name" value="UDP-Glycosyltransferase/glycogen phosphorylase"/>
    <property type="match status" value="1"/>
</dbReference>
<comment type="similarity">
    <text evidence="2">Belongs to the UDP-glycosyltransferase family.</text>
</comment>
<dbReference type="OrthoDB" id="5835829at2759"/>
<keyword evidence="9" id="KW-0325">Glycoprotein</keyword>
<reference evidence="14" key="2">
    <citation type="submission" date="2025-04" db="UniProtKB">
        <authorList>
            <consortium name="RefSeq"/>
        </authorList>
    </citation>
    <scope>IDENTIFICATION</scope>
    <source>
        <tissue evidence="14">Whole body</tissue>
    </source>
</reference>
<keyword evidence="5 11" id="KW-0812">Transmembrane</keyword>
<evidence type="ECO:0000256" key="5">
    <source>
        <dbReference type="ARBA" id="ARBA00022692"/>
    </source>
</evidence>
<dbReference type="Gene3D" id="3.40.50.2000">
    <property type="entry name" value="Glycogen Phosphorylase B"/>
    <property type="match status" value="1"/>
</dbReference>
<keyword evidence="3" id="KW-0328">Glycosyltransferase</keyword>
<keyword evidence="4 12" id="KW-0808">Transferase</keyword>
<comment type="subcellular location">
    <subcellularLocation>
        <location evidence="10">Endomembrane system</location>
        <topology evidence="10">Single-pass type I membrane protein</topology>
    </subcellularLocation>
    <subcellularLocation>
        <location evidence="1">Endoplasmic reticulum</location>
    </subcellularLocation>
</comment>
<dbReference type="InterPro" id="IPR050271">
    <property type="entry name" value="UDP-glycosyltransferase"/>
</dbReference>
<keyword evidence="6" id="KW-0256">Endoplasmic reticulum</keyword>
<evidence type="ECO:0000256" key="9">
    <source>
        <dbReference type="ARBA" id="ARBA00023180"/>
    </source>
</evidence>
<dbReference type="InterPro" id="IPR002213">
    <property type="entry name" value="UDP_glucos_trans"/>
</dbReference>
<dbReference type="Pfam" id="PF00201">
    <property type="entry name" value="UDPGT"/>
    <property type="match status" value="1"/>
</dbReference>
<dbReference type="EMBL" id="GGMS01016912">
    <property type="protein sequence ID" value="MBY86115.1"/>
    <property type="molecule type" value="Transcribed_RNA"/>
</dbReference>
<evidence type="ECO:0000313" key="14">
    <source>
        <dbReference type="RefSeq" id="XP_025408804.1"/>
    </source>
</evidence>
<evidence type="ECO:0000256" key="7">
    <source>
        <dbReference type="ARBA" id="ARBA00022989"/>
    </source>
</evidence>
<dbReference type="FunFam" id="3.40.50.2000:FF:000050">
    <property type="entry name" value="UDP-glucuronosyltransferase"/>
    <property type="match status" value="1"/>
</dbReference>
<organism evidence="12">
    <name type="scientific">Sipha flava</name>
    <name type="common">yellow sugarcane aphid</name>
    <dbReference type="NCBI Taxonomy" id="143950"/>
    <lineage>
        <taxon>Eukaryota</taxon>
        <taxon>Metazoa</taxon>
        <taxon>Ecdysozoa</taxon>
        <taxon>Arthropoda</taxon>
        <taxon>Hexapoda</taxon>
        <taxon>Insecta</taxon>
        <taxon>Pterygota</taxon>
        <taxon>Neoptera</taxon>
        <taxon>Paraneoptera</taxon>
        <taxon>Hemiptera</taxon>
        <taxon>Sternorrhyncha</taxon>
        <taxon>Aphidomorpha</taxon>
        <taxon>Aphidoidea</taxon>
        <taxon>Aphididae</taxon>
        <taxon>Sipha</taxon>
    </lineage>
</organism>
<evidence type="ECO:0000256" key="2">
    <source>
        <dbReference type="ARBA" id="ARBA00009995"/>
    </source>
</evidence>
<dbReference type="RefSeq" id="XP_025408804.1">
    <property type="nucleotide sequence ID" value="XM_025553019.1"/>
</dbReference>
<evidence type="ECO:0000256" key="11">
    <source>
        <dbReference type="SAM" id="Phobius"/>
    </source>
</evidence>
<dbReference type="GO" id="GO:0005783">
    <property type="term" value="C:endoplasmic reticulum"/>
    <property type="evidence" value="ECO:0007669"/>
    <property type="project" value="UniProtKB-SubCell"/>
</dbReference>
<evidence type="ECO:0000256" key="4">
    <source>
        <dbReference type="ARBA" id="ARBA00022679"/>
    </source>
</evidence>
<protein>
    <submittedName>
        <fullName evidence="12 14">UDP-glucuronosyltransferase 2C1</fullName>
    </submittedName>
</protein>
<evidence type="ECO:0000256" key="10">
    <source>
        <dbReference type="ARBA" id="ARBA00046288"/>
    </source>
</evidence>
<gene>
    <name evidence="12" type="primary">UGT2C1_2</name>
    <name evidence="14" type="synonym">LOC112682419</name>
    <name evidence="12" type="ORF">g.184910</name>
</gene>
<accession>A0A2S2R7Z1</accession>
<keyword evidence="8 11" id="KW-0472">Membrane</keyword>
<reference evidence="12" key="1">
    <citation type="submission" date="2018-04" db="EMBL/GenBank/DDBJ databases">
        <title>Transcriptome assembly of Sipha flava.</title>
        <authorList>
            <person name="Scully E.D."/>
            <person name="Geib S.M."/>
            <person name="Palmer N.A."/>
            <person name="Koch K."/>
            <person name="Bradshaw J."/>
            <person name="Heng-Moss T."/>
            <person name="Sarath G."/>
        </authorList>
    </citation>
    <scope>NUCLEOTIDE SEQUENCE</scope>
</reference>
<dbReference type="PANTHER" id="PTHR48043:SF159">
    <property type="entry name" value="EG:EG0003.4 PROTEIN-RELATED"/>
    <property type="match status" value="1"/>
</dbReference>
<evidence type="ECO:0000256" key="6">
    <source>
        <dbReference type="ARBA" id="ARBA00022824"/>
    </source>
</evidence>
<dbReference type="PANTHER" id="PTHR48043">
    <property type="entry name" value="EG:EG0003.4 PROTEIN-RELATED"/>
    <property type="match status" value="1"/>
</dbReference>
<dbReference type="Proteomes" id="UP000694846">
    <property type="component" value="Unplaced"/>
</dbReference>
<feature type="transmembrane region" description="Helical" evidence="11">
    <location>
        <begin position="482"/>
        <end position="503"/>
    </location>
</feature>
<evidence type="ECO:0000256" key="3">
    <source>
        <dbReference type="ARBA" id="ARBA00022676"/>
    </source>
</evidence>
<evidence type="ECO:0000313" key="12">
    <source>
        <dbReference type="EMBL" id="MBY86115.1"/>
    </source>
</evidence>
<dbReference type="GO" id="GO:0008194">
    <property type="term" value="F:UDP-glycosyltransferase activity"/>
    <property type="evidence" value="ECO:0007669"/>
    <property type="project" value="InterPro"/>
</dbReference>
<dbReference type="CDD" id="cd03784">
    <property type="entry name" value="GT1_Gtf-like"/>
    <property type="match status" value="1"/>
</dbReference>
<evidence type="ECO:0000256" key="1">
    <source>
        <dbReference type="ARBA" id="ARBA00004240"/>
    </source>
</evidence>
<dbReference type="AlphaFoldDB" id="A0A2S2R7Z1"/>
<keyword evidence="7 11" id="KW-1133">Transmembrane helix</keyword>
<name>A0A2S2R7Z1_9HEMI</name>
<proteinExistence type="inferred from homology"/>
<evidence type="ECO:0000313" key="13">
    <source>
        <dbReference type="Proteomes" id="UP000694846"/>
    </source>
</evidence>
<evidence type="ECO:0000256" key="8">
    <source>
        <dbReference type="ARBA" id="ARBA00023136"/>
    </source>
</evidence>